<proteinExistence type="predicted"/>
<evidence type="ECO:0000313" key="1">
    <source>
        <dbReference type="EMBL" id="KAJ7523296.1"/>
    </source>
</evidence>
<organism evidence="1 2">
    <name type="scientific">Diphasiastrum complanatum</name>
    <name type="common">Issler's clubmoss</name>
    <name type="synonym">Lycopodium complanatum</name>
    <dbReference type="NCBI Taxonomy" id="34168"/>
    <lineage>
        <taxon>Eukaryota</taxon>
        <taxon>Viridiplantae</taxon>
        <taxon>Streptophyta</taxon>
        <taxon>Embryophyta</taxon>
        <taxon>Tracheophyta</taxon>
        <taxon>Lycopodiopsida</taxon>
        <taxon>Lycopodiales</taxon>
        <taxon>Lycopodiaceae</taxon>
        <taxon>Lycopodioideae</taxon>
        <taxon>Diphasiastrum</taxon>
    </lineage>
</organism>
<keyword evidence="2" id="KW-1185">Reference proteome</keyword>
<gene>
    <name evidence="1" type="ORF">O6H91_18G045700</name>
</gene>
<reference evidence="2" key="1">
    <citation type="journal article" date="2024" name="Proc. Natl. Acad. Sci. U.S.A.">
        <title>Extraordinary preservation of gene collinearity over three hundred million years revealed in homosporous lycophytes.</title>
        <authorList>
            <person name="Li C."/>
            <person name="Wickell D."/>
            <person name="Kuo L.Y."/>
            <person name="Chen X."/>
            <person name="Nie B."/>
            <person name="Liao X."/>
            <person name="Peng D."/>
            <person name="Ji J."/>
            <person name="Jenkins J."/>
            <person name="Williams M."/>
            <person name="Shu S."/>
            <person name="Plott C."/>
            <person name="Barry K."/>
            <person name="Rajasekar S."/>
            <person name="Grimwood J."/>
            <person name="Han X."/>
            <person name="Sun S."/>
            <person name="Hou Z."/>
            <person name="He W."/>
            <person name="Dai G."/>
            <person name="Sun C."/>
            <person name="Schmutz J."/>
            <person name="Leebens-Mack J.H."/>
            <person name="Li F.W."/>
            <person name="Wang L."/>
        </authorList>
    </citation>
    <scope>NUCLEOTIDE SEQUENCE [LARGE SCALE GENOMIC DNA]</scope>
    <source>
        <strain evidence="2">cv. PW_Plant_1</strain>
    </source>
</reference>
<dbReference type="Proteomes" id="UP001162992">
    <property type="component" value="Chromosome 18"/>
</dbReference>
<accession>A0ACC2B0J9</accession>
<evidence type="ECO:0000313" key="2">
    <source>
        <dbReference type="Proteomes" id="UP001162992"/>
    </source>
</evidence>
<dbReference type="EMBL" id="CM055109">
    <property type="protein sequence ID" value="KAJ7523296.1"/>
    <property type="molecule type" value="Genomic_DNA"/>
</dbReference>
<name>A0ACC2B0J9_DIPCM</name>
<protein>
    <submittedName>
        <fullName evidence="1">Uncharacterized protein</fullName>
    </submittedName>
</protein>
<sequence>MIQAQIRNLFQHKEVPFPGLDGCYNRQMDQIREQSLHTVSNNWNSWSGNGKKSIIGAWSLQRSIITIFIVNRSRSMRSNKNSDQHSVEIKMQKHVQTSKIRYAR</sequence>
<comment type="caution">
    <text evidence="1">The sequence shown here is derived from an EMBL/GenBank/DDBJ whole genome shotgun (WGS) entry which is preliminary data.</text>
</comment>